<dbReference type="SUPFAM" id="SSF141571">
    <property type="entry name" value="Pentapeptide repeat-like"/>
    <property type="match status" value="5"/>
</dbReference>
<reference evidence="3" key="1">
    <citation type="submission" date="2020-10" db="EMBL/GenBank/DDBJ databases">
        <authorList>
            <person name="Gilroy R."/>
        </authorList>
    </citation>
    <scope>NUCLEOTIDE SEQUENCE</scope>
    <source>
        <strain evidence="3">ChiW13-3771</strain>
    </source>
</reference>
<dbReference type="EMBL" id="DVHN01000131">
    <property type="protein sequence ID" value="HIR89318.1"/>
    <property type="molecule type" value="Genomic_DNA"/>
</dbReference>
<evidence type="ECO:0000256" key="1">
    <source>
        <dbReference type="SAM" id="Coils"/>
    </source>
</evidence>
<dbReference type="InterPro" id="IPR007111">
    <property type="entry name" value="NACHT_NTPase"/>
</dbReference>
<evidence type="ECO:0000313" key="3">
    <source>
        <dbReference type="EMBL" id="HIR89318.1"/>
    </source>
</evidence>
<reference evidence="3" key="2">
    <citation type="journal article" date="2021" name="PeerJ">
        <title>Extensive microbial diversity within the chicken gut microbiome revealed by metagenomics and culture.</title>
        <authorList>
            <person name="Gilroy R."/>
            <person name="Ravi A."/>
            <person name="Getino M."/>
            <person name="Pursley I."/>
            <person name="Horton D.L."/>
            <person name="Alikhan N.F."/>
            <person name="Baker D."/>
            <person name="Gharbi K."/>
            <person name="Hall N."/>
            <person name="Watson M."/>
            <person name="Adriaenssens E.M."/>
            <person name="Foster-Nyarko E."/>
            <person name="Jarju S."/>
            <person name="Secka A."/>
            <person name="Antonio M."/>
            <person name="Oren A."/>
            <person name="Chaudhuri R.R."/>
            <person name="La Ragione R."/>
            <person name="Hildebrand F."/>
            <person name="Pallen M.J."/>
        </authorList>
    </citation>
    <scope>NUCLEOTIDE SEQUENCE</scope>
    <source>
        <strain evidence="3">ChiW13-3771</strain>
    </source>
</reference>
<keyword evidence="1" id="KW-0175">Coiled coil</keyword>
<dbReference type="Pfam" id="PF05729">
    <property type="entry name" value="NACHT"/>
    <property type="match status" value="1"/>
</dbReference>
<dbReference type="InterPro" id="IPR027417">
    <property type="entry name" value="P-loop_NTPase"/>
</dbReference>
<evidence type="ECO:0000259" key="2">
    <source>
        <dbReference type="Pfam" id="PF05729"/>
    </source>
</evidence>
<organism evidence="3 4">
    <name type="scientific">Candidatus Fimimorpha faecalis</name>
    <dbReference type="NCBI Taxonomy" id="2840824"/>
    <lineage>
        <taxon>Bacteria</taxon>
        <taxon>Bacillati</taxon>
        <taxon>Bacillota</taxon>
        <taxon>Clostridia</taxon>
        <taxon>Eubacteriales</taxon>
        <taxon>Candidatus Fimimorpha</taxon>
    </lineage>
</organism>
<evidence type="ECO:0000313" key="4">
    <source>
        <dbReference type="Proteomes" id="UP000824201"/>
    </source>
</evidence>
<dbReference type="InterPro" id="IPR051082">
    <property type="entry name" value="Pentapeptide-BTB/POZ_domain"/>
</dbReference>
<gene>
    <name evidence="3" type="ORF">IAC96_10235</name>
</gene>
<dbReference type="Gene3D" id="3.40.50.300">
    <property type="entry name" value="P-loop containing nucleotide triphosphate hydrolases"/>
    <property type="match status" value="1"/>
</dbReference>
<comment type="caution">
    <text evidence="3">The sequence shown here is derived from an EMBL/GenBank/DDBJ whole genome shotgun (WGS) entry which is preliminary data.</text>
</comment>
<sequence length="1365" mass="156102">MEQTIIDKMKSGIGTILDMKDFGEMVATFWNNKEKEKYFSRAYKEVMILYKNKYGIDLIYSTNAPMEDEGGKEWNSYIDRMKKKLKENENSIDLLEKMKDCWRTSERDNEEQLGFLTKTFLEKIIQYGCVDGKEVIIREIFRKQGEIKYIQTQLLKNQQQGQVNSETILEITIDTNQKVTELLKNQTSTSQEKDKLKGMFNKIAEKRQEYAARYEEELPPMDDDSVSVNLKQLYVEPDCLPVYPYKSKNKCLLFPYLKEFLCSNTRLLFMEGDAGIGKTSFVSKIAYHYEHFEENKLGDNFFQDRQLICVRLRDMLEKNQILNIDNPWEDIFRYLNVNKDEQKAEENQLSLLILDGFDELCMVESIQNEKKTQYFKNLLKNLKFGRIRWKVIVTSRPNYIHWEELEDFSSYIKVIQLQHFSIEKRRKWIEKAKRAELNISKEVEKGISTVDREELEAIIGIPWTLYLIAKKEIVITSDANLWHIYYLIFKRENIERNFEIDAVHKTEPLKEYLYQITEKIAFWMYENKCFDINSAKIEELINEIKIPKDIQIEWYKNASIPVKNTKEIHKLLKDTYVLHTYYRKSDNKGGLVFYHNYIQDFFLCEQIFLELDKIYEQLKTLQTSYEQLDCLITCYIYLLYAGYLNENTVRFIQARIQHEHETSEKSTWVEHEQKHSVFIRAFKDMLLYGIGKTNFLRRLERPLSQVIKTIFYNCWKIYGLIYQINNRPVLNLFRDGKEIFILPIKSILEILSKNVLLDGIELEKVDLGKANLSEANLNRADLRRANLNRADLRRANLNRADLRSANLSGAVLVRANLIKADLRGTDLSKANLCGANLEEANLEGTNLSGTDLREVNLSGVDLRRVNLSETSLDGADLSEANLGGANLSGTDLRKVNLTKANLEGTNLGEANLEGTNLNRINLNRANLITANLNRANLEEANLEGADLNGADLNGTNLNGADLRRTNLKNAKMNKAHLKRANLCFSSLNGTNLSGSDLSESDLKEASLKEVDLAETDLSRVDLRGANLRMINLRRSNLRGANLKGVDLSGINLEEADLSELDLSGMNFREVNLRGANLSRTNLKGVDLSKKNLSEANLKEADLREIDLNKANLERANLQKANLKEASLKEANLKEANLERTNLWRASLKEVNLEGADLEGANLEGVNLEIAGLKGADLRETNLKSASLWGVNLEGASLCGANLEGVNLEMADLKGADLRETNLKSASLWGANLEGASLWRTNLEGANLEIASLKGANLEAANLKGTNLKEANLGYEYIRWESRRTSLWEADLEGADLEGANLEGASLCGANLKEVNLRRANLKGMQLIRFDLDNPDIIKMLSEANLEGADWSGVTDEQKEKILSAK</sequence>
<protein>
    <submittedName>
        <fullName evidence="3">Pentapeptide repeat-containing protein</fullName>
    </submittedName>
</protein>
<feature type="domain" description="NACHT" evidence="2">
    <location>
        <begin position="266"/>
        <end position="435"/>
    </location>
</feature>
<dbReference type="Proteomes" id="UP000824201">
    <property type="component" value="Unassembled WGS sequence"/>
</dbReference>
<dbReference type="Pfam" id="PF00805">
    <property type="entry name" value="Pentapeptide"/>
    <property type="match status" value="10"/>
</dbReference>
<dbReference type="InterPro" id="IPR001646">
    <property type="entry name" value="5peptide_repeat"/>
</dbReference>
<accession>A0A9D1EG40</accession>
<feature type="coiled-coil region" evidence="1">
    <location>
        <begin position="1095"/>
        <end position="1140"/>
    </location>
</feature>
<name>A0A9D1EG40_9FIRM</name>
<dbReference type="PANTHER" id="PTHR14136:SF17">
    <property type="entry name" value="BTB_POZ DOMAIN-CONTAINING PROTEIN KCTD9"/>
    <property type="match status" value="1"/>
</dbReference>
<proteinExistence type="predicted"/>
<dbReference type="PANTHER" id="PTHR14136">
    <property type="entry name" value="BTB_POZ DOMAIN-CONTAINING PROTEIN KCTD9"/>
    <property type="match status" value="1"/>
</dbReference>
<dbReference type="Gene3D" id="2.160.20.80">
    <property type="entry name" value="E3 ubiquitin-protein ligase SopA"/>
    <property type="match status" value="5"/>
</dbReference>
<dbReference type="SUPFAM" id="SSF52540">
    <property type="entry name" value="P-loop containing nucleoside triphosphate hydrolases"/>
    <property type="match status" value="1"/>
</dbReference>